<dbReference type="EMBL" id="DS231625">
    <property type="protein sequence ID" value="EDU42504.1"/>
    <property type="molecule type" value="Genomic_DNA"/>
</dbReference>
<proteinExistence type="predicted"/>
<dbReference type="Pfam" id="PF26640">
    <property type="entry name" value="DUF8212"/>
    <property type="match status" value="1"/>
</dbReference>
<sequence length="225" mass="25012">MPLLYGKGDKACRRLQEEIIKSSVDPSIFAWTASPTPVDNIVPGFQNHCGILARSPAAFIFAGLLLPSDAGQPPKEFTMTNKGLKTGSLLLYSGPFGSWSGYYYILPLACLNMKGRAIGVQLQMLSQNTFVRKSPFDLFRISYTIVDGRNHQEAIREIGNTFTQWTDRGTLGRLLQQFEIPQCHGAVFEIPGLEGHRVYIHLVPGKSNNELLVRSSGHWQIPDYG</sequence>
<dbReference type="PANTHER" id="PTHR10622:SF10">
    <property type="entry name" value="HET DOMAIN-CONTAINING PROTEIN"/>
    <property type="match status" value="1"/>
</dbReference>
<feature type="domain" description="DUF8212" evidence="1">
    <location>
        <begin position="11"/>
        <end position="35"/>
    </location>
</feature>
<reference evidence="3" key="1">
    <citation type="journal article" date="2013" name="G3 (Bethesda)">
        <title>Comparative genomics of a plant-pathogenic fungus, Pyrenophora tritici-repentis, reveals transduplication and the impact of repeat elements on pathogenicity and population divergence.</title>
        <authorList>
            <person name="Manning V.A."/>
            <person name="Pandelova I."/>
            <person name="Dhillon B."/>
            <person name="Wilhelm L.J."/>
            <person name="Goodwin S.B."/>
            <person name="Berlin A.M."/>
            <person name="Figueroa M."/>
            <person name="Freitag M."/>
            <person name="Hane J.K."/>
            <person name="Henrissat B."/>
            <person name="Holman W.H."/>
            <person name="Kodira C.D."/>
            <person name="Martin J."/>
            <person name="Oliver R.P."/>
            <person name="Robbertse B."/>
            <person name="Schackwitz W."/>
            <person name="Schwartz D.C."/>
            <person name="Spatafora J.W."/>
            <person name="Turgeon B.G."/>
            <person name="Yandava C."/>
            <person name="Young S."/>
            <person name="Zhou S."/>
            <person name="Zeng Q."/>
            <person name="Grigoriev I.V."/>
            <person name="Ma L.-J."/>
            <person name="Ciuffetti L.M."/>
        </authorList>
    </citation>
    <scope>NUCLEOTIDE SEQUENCE [LARGE SCALE GENOMIC DNA]</scope>
    <source>
        <strain evidence="3">Pt-1C-BFP</strain>
    </source>
</reference>
<dbReference type="AlphaFoldDB" id="B2WHJ4"/>
<protein>
    <recommendedName>
        <fullName evidence="1">DUF8212 domain-containing protein</fullName>
    </recommendedName>
</protein>
<name>B2WHJ4_PYRTR</name>
<dbReference type="Proteomes" id="UP000001471">
    <property type="component" value="Unassembled WGS sequence"/>
</dbReference>
<organism evidence="2 3">
    <name type="scientific">Pyrenophora tritici-repentis (strain Pt-1C-BFP)</name>
    <name type="common">Wheat tan spot fungus</name>
    <name type="synonym">Drechslera tritici-repentis</name>
    <dbReference type="NCBI Taxonomy" id="426418"/>
    <lineage>
        <taxon>Eukaryota</taxon>
        <taxon>Fungi</taxon>
        <taxon>Dikarya</taxon>
        <taxon>Ascomycota</taxon>
        <taxon>Pezizomycotina</taxon>
        <taxon>Dothideomycetes</taxon>
        <taxon>Pleosporomycetidae</taxon>
        <taxon>Pleosporales</taxon>
        <taxon>Pleosporineae</taxon>
        <taxon>Pleosporaceae</taxon>
        <taxon>Pyrenophora</taxon>
    </lineage>
</organism>
<dbReference type="OrthoDB" id="3787959at2759"/>
<evidence type="ECO:0000313" key="2">
    <source>
        <dbReference type="EMBL" id="EDU42504.1"/>
    </source>
</evidence>
<dbReference type="InParanoid" id="B2WHJ4"/>
<dbReference type="PANTHER" id="PTHR10622">
    <property type="entry name" value="HET DOMAIN-CONTAINING PROTEIN"/>
    <property type="match status" value="1"/>
</dbReference>
<gene>
    <name evidence="2" type="ORF">PTRG_09453</name>
</gene>
<dbReference type="HOGENOM" id="CLU_1230452_0_0_1"/>
<dbReference type="InterPro" id="IPR058525">
    <property type="entry name" value="DUF8212"/>
</dbReference>
<accession>B2WHJ4</accession>
<evidence type="ECO:0000313" key="3">
    <source>
        <dbReference type="Proteomes" id="UP000001471"/>
    </source>
</evidence>
<evidence type="ECO:0000259" key="1">
    <source>
        <dbReference type="Pfam" id="PF26640"/>
    </source>
</evidence>
<dbReference type="STRING" id="426418.B2WHJ4"/>